<dbReference type="InterPro" id="IPR003870">
    <property type="entry name" value="DUF222"/>
</dbReference>
<feature type="domain" description="DUF222" evidence="1">
    <location>
        <begin position="88"/>
        <end position="186"/>
    </location>
</feature>
<dbReference type="EMBL" id="JYNU01000002">
    <property type="protein sequence ID" value="KMO81721.1"/>
    <property type="molecule type" value="Genomic_DNA"/>
</dbReference>
<gene>
    <name evidence="2" type="ORF">MOBUDSM44075_00288</name>
</gene>
<comment type="caution">
    <text evidence="2">The sequence shown here is derived from an EMBL/GenBank/DDBJ whole genome shotgun (WGS) entry which is preliminary data.</text>
</comment>
<evidence type="ECO:0000313" key="2">
    <source>
        <dbReference type="EMBL" id="KMO81721.1"/>
    </source>
</evidence>
<sequence>MYVRIMSEVQRVVAGLRAAVDAVLACGLDRSTAGEVVELLDELEAAGCRLPAAQHRALARLQVETSAVQMGAKNWKDVLAIRYRISGPAAQHRALARLQVETSAVQMGAKNWKDVLAIRYRISGSEANRRLSEAALLAPRQSMTGEPLPPVLPATAAAQAQGRITPEHVEVIRKVVDKLCRRPPPRKRRGASRPNMWR</sequence>
<protein>
    <recommendedName>
        <fullName evidence="1">DUF222 domain-containing protein</fullName>
    </recommendedName>
</protein>
<dbReference type="Proteomes" id="UP000036313">
    <property type="component" value="Unassembled WGS sequence"/>
</dbReference>
<name>A0A0J6ZAN0_9MYCO</name>
<dbReference type="Pfam" id="PF02720">
    <property type="entry name" value="DUF222"/>
    <property type="match status" value="1"/>
</dbReference>
<evidence type="ECO:0000313" key="3">
    <source>
        <dbReference type="Proteomes" id="UP000036313"/>
    </source>
</evidence>
<evidence type="ECO:0000259" key="1">
    <source>
        <dbReference type="Pfam" id="PF02720"/>
    </source>
</evidence>
<accession>A0A0J6ZAN0</accession>
<organism evidence="2 3">
    <name type="scientific">Mycolicibacterium obuense</name>
    <dbReference type="NCBI Taxonomy" id="1807"/>
    <lineage>
        <taxon>Bacteria</taxon>
        <taxon>Bacillati</taxon>
        <taxon>Actinomycetota</taxon>
        <taxon>Actinomycetes</taxon>
        <taxon>Mycobacteriales</taxon>
        <taxon>Mycobacteriaceae</taxon>
        <taxon>Mycolicibacterium</taxon>
    </lineage>
</organism>
<dbReference type="AlphaFoldDB" id="A0A0J6ZAN0"/>
<dbReference type="PATRIC" id="fig|1807.14.peg.299"/>
<proteinExistence type="predicted"/>
<reference evidence="2 3" key="1">
    <citation type="journal article" date="2015" name="Genome Biol. Evol.">
        <title>Characterization of Three Mycobacterium spp. with Potential Use in Bioremediation by Genome Sequencing and Comparative Genomics.</title>
        <authorList>
            <person name="Das S."/>
            <person name="Pettersson B.M."/>
            <person name="Behra P.R."/>
            <person name="Ramesh M."/>
            <person name="Dasgupta S."/>
            <person name="Bhattacharya A."/>
            <person name="Kirsebom L.A."/>
        </authorList>
    </citation>
    <scope>NUCLEOTIDE SEQUENCE [LARGE SCALE GENOMIC DNA]</scope>
    <source>
        <strain evidence="2 3">DSM 44075</strain>
    </source>
</reference>